<dbReference type="Gene3D" id="3.40.50.850">
    <property type="entry name" value="Isochorismatase-like"/>
    <property type="match status" value="1"/>
</dbReference>
<evidence type="ECO:0000313" key="3">
    <source>
        <dbReference type="EMBL" id="OLP79258.1"/>
    </source>
</evidence>
<evidence type="ECO:0000313" key="4">
    <source>
        <dbReference type="Proteomes" id="UP000186817"/>
    </source>
</evidence>
<comment type="similarity">
    <text evidence="1">Belongs to the isochorismatase family.</text>
</comment>
<name>A0A1Q9C8K8_SYMMI</name>
<dbReference type="SUPFAM" id="SSF52499">
    <property type="entry name" value="Isochorismatase-like hydrolases"/>
    <property type="match status" value="1"/>
</dbReference>
<sequence length="353" mass="38850">MGARSLSSGSAQFSIQTSDVCRRLAKSLGIHDLPPDEAVQVLWWSKVLIDDPLRICRALRFAAKFKFKLHPAFWKAAPFALERGAVLHMFVSGDYRIYRNFCRRACILALGILSPGFGSCGLYRKPGILARTSHGMAAAEEAPVPTPKAALLLIDLQKAFTVGSWASHFGGKMQVADIERACVETARLLESGKVPPDTAILCTKCYDSMPHDEPYVDVVEPFLRKVPCIHKPTMDVTYNPAFFRWLQQQVRCGVNVLIIGGCTTTSCVRVSSTEIASQLAEQGLAGKIRVVVDLNLCGARSENFEKTADRDPVLVRIYGCEFCQGKSAVDLAIVQMNRAGVEVIERDAGGWQW</sequence>
<feature type="domain" description="Isochorismatase-like" evidence="2">
    <location>
        <begin position="149"/>
        <end position="307"/>
    </location>
</feature>
<reference evidence="3 4" key="1">
    <citation type="submission" date="2016-02" db="EMBL/GenBank/DDBJ databases">
        <title>Genome analysis of coral dinoflagellate symbionts highlights evolutionary adaptations to a symbiotic lifestyle.</title>
        <authorList>
            <person name="Aranda M."/>
            <person name="Li Y."/>
            <person name="Liew Y.J."/>
            <person name="Baumgarten S."/>
            <person name="Simakov O."/>
            <person name="Wilson M."/>
            <person name="Piel J."/>
            <person name="Ashoor H."/>
            <person name="Bougouffa S."/>
            <person name="Bajic V.B."/>
            <person name="Ryu T."/>
            <person name="Ravasi T."/>
            <person name="Bayer T."/>
            <person name="Micklem G."/>
            <person name="Kim H."/>
            <person name="Bhak J."/>
            <person name="Lajeunesse T.C."/>
            <person name="Voolstra C.R."/>
        </authorList>
    </citation>
    <scope>NUCLEOTIDE SEQUENCE [LARGE SCALE GENOMIC DNA]</scope>
    <source>
        <strain evidence="3 4">CCMP2467</strain>
    </source>
</reference>
<dbReference type="InterPro" id="IPR036380">
    <property type="entry name" value="Isochorismatase-like_sf"/>
</dbReference>
<proteinExistence type="inferred from homology"/>
<evidence type="ECO:0000256" key="1">
    <source>
        <dbReference type="ARBA" id="ARBA00006336"/>
    </source>
</evidence>
<dbReference type="AlphaFoldDB" id="A0A1Q9C8K8"/>
<dbReference type="InterPro" id="IPR000868">
    <property type="entry name" value="Isochorismatase-like_dom"/>
</dbReference>
<comment type="caution">
    <text evidence="3">The sequence shown here is derived from an EMBL/GenBank/DDBJ whole genome shotgun (WGS) entry which is preliminary data.</text>
</comment>
<evidence type="ECO:0000259" key="2">
    <source>
        <dbReference type="Pfam" id="PF00857"/>
    </source>
</evidence>
<gene>
    <name evidence="3" type="ORF">AK812_SmicGene40469</name>
</gene>
<protein>
    <recommendedName>
        <fullName evidence="2">Isochorismatase-like domain-containing protein</fullName>
    </recommendedName>
</protein>
<accession>A0A1Q9C8K8</accession>
<dbReference type="Gene3D" id="1.10.110.30">
    <property type="match status" value="1"/>
</dbReference>
<keyword evidence="4" id="KW-1185">Reference proteome</keyword>
<dbReference type="OrthoDB" id="445712at2759"/>
<dbReference type="EMBL" id="LSRX01001506">
    <property type="protein sequence ID" value="OLP79258.1"/>
    <property type="molecule type" value="Genomic_DNA"/>
</dbReference>
<organism evidence="3 4">
    <name type="scientific">Symbiodinium microadriaticum</name>
    <name type="common">Dinoflagellate</name>
    <name type="synonym">Zooxanthella microadriatica</name>
    <dbReference type="NCBI Taxonomy" id="2951"/>
    <lineage>
        <taxon>Eukaryota</taxon>
        <taxon>Sar</taxon>
        <taxon>Alveolata</taxon>
        <taxon>Dinophyceae</taxon>
        <taxon>Suessiales</taxon>
        <taxon>Symbiodiniaceae</taxon>
        <taxon>Symbiodinium</taxon>
    </lineage>
</organism>
<dbReference type="Proteomes" id="UP000186817">
    <property type="component" value="Unassembled WGS sequence"/>
</dbReference>
<dbReference type="SUPFAM" id="SSF81891">
    <property type="entry name" value="Poly A polymerase C-terminal region-like"/>
    <property type="match status" value="1"/>
</dbReference>
<dbReference type="Pfam" id="PF00857">
    <property type="entry name" value="Isochorismatase"/>
    <property type="match status" value="1"/>
</dbReference>